<evidence type="ECO:0000256" key="13">
    <source>
        <dbReference type="ARBA" id="ARBA00030072"/>
    </source>
</evidence>
<comment type="subcellular location">
    <subcellularLocation>
        <location evidence="1 17">Cell membrane</location>
        <topology evidence="1 17">Multi-pass membrane protein</topology>
    </subcellularLocation>
</comment>
<keyword evidence="9 18" id="KW-1133">Transmembrane helix</keyword>
<dbReference type="Pfam" id="PF00510">
    <property type="entry name" value="COX3"/>
    <property type="match status" value="1"/>
</dbReference>
<dbReference type="PANTHER" id="PTHR11403:SF2">
    <property type="entry name" value="CYTOCHROME BO(3) UBIQUINOL OXIDASE SUBUNIT 3"/>
    <property type="match status" value="1"/>
</dbReference>
<evidence type="ECO:0000256" key="10">
    <source>
        <dbReference type="ARBA" id="ARBA00023002"/>
    </source>
</evidence>
<evidence type="ECO:0000256" key="3">
    <source>
        <dbReference type="ARBA" id="ARBA00011700"/>
    </source>
</evidence>
<evidence type="ECO:0000256" key="7">
    <source>
        <dbReference type="ARBA" id="ARBA00022692"/>
    </source>
</evidence>
<dbReference type="InterPro" id="IPR014206">
    <property type="entry name" value="Cyt_c_ubiqinol_oxidase_su3"/>
</dbReference>
<feature type="domain" description="Heme-copper oxidase subunit III family profile" evidence="19">
    <location>
        <begin position="23"/>
        <end position="199"/>
    </location>
</feature>
<evidence type="ECO:0000256" key="16">
    <source>
        <dbReference type="ARBA" id="ARBA00032717"/>
    </source>
</evidence>
<evidence type="ECO:0000256" key="12">
    <source>
        <dbReference type="ARBA" id="ARBA00025694"/>
    </source>
</evidence>
<keyword evidence="5" id="KW-0813">Transport</keyword>
<gene>
    <name evidence="20" type="primary">cyoC</name>
    <name evidence="20" type="ORF">CleRT_09570</name>
</gene>
<dbReference type="InterPro" id="IPR013833">
    <property type="entry name" value="Cyt_c_oxidase_su3_a-hlx"/>
</dbReference>
<evidence type="ECO:0000313" key="21">
    <source>
        <dbReference type="Proteomes" id="UP000063965"/>
    </source>
</evidence>
<protein>
    <recommendedName>
        <fullName evidence="4">Cytochrome bo(3) ubiquinol oxidase subunit 3</fullName>
    </recommendedName>
    <alternativeName>
        <fullName evidence="15">Cytochrome o ubiquinol oxidase subunit 3</fullName>
    </alternativeName>
    <alternativeName>
        <fullName evidence="13">Oxidase bo(3) subunit 3</fullName>
    </alternativeName>
    <alternativeName>
        <fullName evidence="16">Ubiquinol oxidase polypeptide III</fullName>
    </alternativeName>
    <alternativeName>
        <fullName evidence="14">Ubiquinol oxidase subunit 3</fullName>
    </alternativeName>
</protein>
<comment type="similarity">
    <text evidence="2 17">Belongs to the cytochrome c oxidase subunit 3 family.</text>
</comment>
<evidence type="ECO:0000256" key="15">
    <source>
        <dbReference type="ARBA" id="ARBA00032189"/>
    </source>
</evidence>
<evidence type="ECO:0000259" key="19">
    <source>
        <dbReference type="PROSITE" id="PS50253"/>
    </source>
</evidence>
<dbReference type="NCBIfam" id="TIGR02842">
    <property type="entry name" value="CyoC"/>
    <property type="match status" value="1"/>
</dbReference>
<dbReference type="SUPFAM" id="SSF81452">
    <property type="entry name" value="Cytochrome c oxidase subunit III-like"/>
    <property type="match status" value="1"/>
</dbReference>
<feature type="transmembrane region" description="Helical" evidence="18">
    <location>
        <begin position="93"/>
        <end position="111"/>
    </location>
</feature>
<name>A0ABN4HQF5_9COXI</name>
<keyword evidence="10" id="KW-0560">Oxidoreductase</keyword>
<evidence type="ECO:0000256" key="14">
    <source>
        <dbReference type="ARBA" id="ARBA00031884"/>
    </source>
</evidence>
<sequence length="203" mass="23275">MNTHASATTRPDYHQDSDATDIFGFWLYIMTDCILFASLFATFLVLHHPGAVGPSLKPFIDLPYVLIETFFLLASNFTYCLAIFGINKNKLPALIFWLVLTFILGVGFVIMEVREFIYLSAENYAWNVSGSASAFFTLVGTHGFHVTMGLLWILIMIIQLPILKINRNTARRMVYLGLFWNFLDIVWIFLFTIVYLMGVILYE</sequence>
<dbReference type="RefSeq" id="WP_048875293.1">
    <property type="nucleotide sequence ID" value="NZ_CP011126.1"/>
</dbReference>
<accession>A0ABN4HQF5</accession>
<dbReference type="PROSITE" id="PS50253">
    <property type="entry name" value="COX3"/>
    <property type="match status" value="1"/>
</dbReference>
<comment type="subunit">
    <text evidence="3">Heterooctamer of two A chains, two B chains, two C chains and two D chains.</text>
</comment>
<evidence type="ECO:0000256" key="5">
    <source>
        <dbReference type="ARBA" id="ARBA00022448"/>
    </source>
</evidence>
<keyword evidence="7 17" id="KW-0812">Transmembrane</keyword>
<evidence type="ECO:0000256" key="17">
    <source>
        <dbReference type="RuleBase" id="RU003376"/>
    </source>
</evidence>
<organism evidence="20 21">
    <name type="scientific">Candidatus Coxiella mudrowiae</name>
    <dbReference type="NCBI Taxonomy" id="2054173"/>
    <lineage>
        <taxon>Bacteria</taxon>
        <taxon>Pseudomonadati</taxon>
        <taxon>Pseudomonadota</taxon>
        <taxon>Gammaproteobacteria</taxon>
        <taxon>Legionellales</taxon>
        <taxon>Coxiellaceae</taxon>
        <taxon>Coxiella</taxon>
    </lineage>
</organism>
<evidence type="ECO:0000256" key="2">
    <source>
        <dbReference type="ARBA" id="ARBA00010581"/>
    </source>
</evidence>
<dbReference type="InterPro" id="IPR000298">
    <property type="entry name" value="Cyt_c_oxidase-like_su3"/>
</dbReference>
<keyword evidence="21" id="KW-1185">Reference proteome</keyword>
<proteinExistence type="inferred from homology"/>
<keyword evidence="11 18" id="KW-0472">Membrane</keyword>
<dbReference type="Proteomes" id="UP000063965">
    <property type="component" value="Chromosome"/>
</dbReference>
<evidence type="ECO:0000256" key="4">
    <source>
        <dbReference type="ARBA" id="ARBA00014687"/>
    </source>
</evidence>
<dbReference type="Gene3D" id="1.20.120.80">
    <property type="entry name" value="Cytochrome c oxidase, subunit III, four-helix bundle"/>
    <property type="match status" value="1"/>
</dbReference>
<dbReference type="InterPro" id="IPR024791">
    <property type="entry name" value="Cyt_c/ubiquinol_Oxase_su3"/>
</dbReference>
<dbReference type="InterPro" id="IPR033946">
    <property type="entry name" value="Ubiquinol_oxase_su3_dom"/>
</dbReference>
<evidence type="ECO:0000256" key="18">
    <source>
        <dbReference type="SAM" id="Phobius"/>
    </source>
</evidence>
<dbReference type="InterPro" id="IPR035973">
    <property type="entry name" value="Cyt_c_oxidase_su3-like_sf"/>
</dbReference>
<evidence type="ECO:0000256" key="6">
    <source>
        <dbReference type="ARBA" id="ARBA00022475"/>
    </source>
</evidence>
<dbReference type="CDD" id="cd02863">
    <property type="entry name" value="Ubiquinol_oxidase_III"/>
    <property type="match status" value="1"/>
</dbReference>
<evidence type="ECO:0000256" key="1">
    <source>
        <dbReference type="ARBA" id="ARBA00004651"/>
    </source>
</evidence>
<feature type="transmembrane region" description="Helical" evidence="18">
    <location>
        <begin position="178"/>
        <end position="202"/>
    </location>
</feature>
<reference evidence="20 21" key="1">
    <citation type="journal article" date="2015" name="Genome Biol. Evol.">
        <title>Distinctive Genome Reduction Rates Revealed by Genomic Analyses of Two Coxiella-Like Endosymbionts in Ticks.</title>
        <authorList>
            <person name="Gottlieb Y."/>
            <person name="Lalzar I."/>
            <person name="Klasson L."/>
        </authorList>
    </citation>
    <scope>NUCLEOTIDE SEQUENCE [LARGE SCALE GENOMIC DNA]</scope>
    <source>
        <strain evidence="20 21">CRt</strain>
    </source>
</reference>
<feature type="transmembrane region" description="Helical" evidence="18">
    <location>
        <begin position="131"/>
        <end position="157"/>
    </location>
</feature>
<feature type="transmembrane region" description="Helical" evidence="18">
    <location>
        <begin position="25"/>
        <end position="46"/>
    </location>
</feature>
<evidence type="ECO:0000256" key="9">
    <source>
        <dbReference type="ARBA" id="ARBA00022989"/>
    </source>
</evidence>
<evidence type="ECO:0000256" key="11">
    <source>
        <dbReference type="ARBA" id="ARBA00023136"/>
    </source>
</evidence>
<evidence type="ECO:0000313" key="20">
    <source>
        <dbReference type="EMBL" id="AKQ33674.1"/>
    </source>
</evidence>
<dbReference type="EMBL" id="CP011126">
    <property type="protein sequence ID" value="AKQ33674.1"/>
    <property type="molecule type" value="Genomic_DNA"/>
</dbReference>
<keyword evidence="6" id="KW-1003">Cell membrane</keyword>
<comment type="function">
    <text evidence="12">Cytochrome bo(3) ubiquinol terminal oxidase is the component of the aerobic respiratory chain of E.coli that predominates when cells are grown at high aeration. Has proton pump activity across the membrane in addition to electron transfer, pumping 2 protons/electron.</text>
</comment>
<dbReference type="PANTHER" id="PTHR11403">
    <property type="entry name" value="CYTOCHROME C OXIDASE SUBUNIT III"/>
    <property type="match status" value="1"/>
</dbReference>
<feature type="transmembrane region" description="Helical" evidence="18">
    <location>
        <begin position="66"/>
        <end position="86"/>
    </location>
</feature>
<evidence type="ECO:0000256" key="8">
    <source>
        <dbReference type="ARBA" id="ARBA00022982"/>
    </source>
</evidence>
<keyword evidence="8" id="KW-0249">Electron transport</keyword>